<keyword evidence="7" id="KW-0067">ATP-binding</keyword>
<evidence type="ECO:0000256" key="7">
    <source>
        <dbReference type="ARBA" id="ARBA00022840"/>
    </source>
</evidence>
<dbReference type="PANTHER" id="PTHR43065:SF46">
    <property type="entry name" value="C4-DICARBOXYLATE TRANSPORT SENSOR PROTEIN DCTB"/>
    <property type="match status" value="1"/>
</dbReference>
<evidence type="ECO:0000256" key="3">
    <source>
        <dbReference type="ARBA" id="ARBA00022553"/>
    </source>
</evidence>
<feature type="domain" description="Response regulatory" evidence="11">
    <location>
        <begin position="427"/>
        <end position="543"/>
    </location>
</feature>
<dbReference type="Pfam" id="PF08448">
    <property type="entry name" value="PAS_4"/>
    <property type="match status" value="1"/>
</dbReference>
<evidence type="ECO:0000259" key="13">
    <source>
        <dbReference type="PROSITE" id="PS50113"/>
    </source>
</evidence>
<dbReference type="InterPro" id="IPR000014">
    <property type="entry name" value="PAS"/>
</dbReference>
<sequence>MATPPDRDRFQSAREKFLGLSLESTRKSYYPQLKEQLDASKENEQRLQLLIDSLPAYISYVDADQRFILVNHQYEQAFAIQREQVIGQEMRVIVGETNYQRLLPYIGDVLSGRTVQFEVPMSLPDDSEKWLDNRFIPVTDRAGEVAGFYTLCLDLTEKKQAELERFRLEEKLREANKFKAIGTLAGGIAHDFNNLLMGIQGHASLMAVDMPGNDPRQTHLQAIEEHIRSAANLTKQLLGLARGGKYEAKPIDLHQLLSSSAQMFGRTHKELTIHQNFLGVPLVVEADRNQIEQVLLNIFVNASQAMPDGGSIFLETRITELDPSWSRAHDVAPGTFARLSITDTGCGMDEATRQQVFDPFFTTKDKQRGTGLGLASAYGIIKNHGGYITVYSEINHGTTFNVHLPLSSREAMEEREAKQELQQGSGTVLLIDDEDMILDVGQAMLTALGYQAIIANGGDKGLHLLTASAPSIDLVIVDLIMPGLDGGKVFDKIRSHYPDLPVVLCSGYSINGQAAAIMSRGCNGFIQKPFNIMELSRLLQDILAPHTPAEPQKR</sequence>
<evidence type="ECO:0000313" key="15">
    <source>
        <dbReference type="Proteomes" id="UP000830055"/>
    </source>
</evidence>
<keyword evidence="6" id="KW-0418">Kinase</keyword>
<evidence type="ECO:0000256" key="1">
    <source>
        <dbReference type="ARBA" id="ARBA00000085"/>
    </source>
</evidence>
<comment type="catalytic activity">
    <reaction evidence="1">
        <text>ATP + protein L-histidine = ADP + protein N-phospho-L-histidine.</text>
        <dbReference type="EC" id="2.7.13.3"/>
    </reaction>
</comment>
<dbReference type="SMART" id="SM00091">
    <property type="entry name" value="PAS"/>
    <property type="match status" value="1"/>
</dbReference>
<dbReference type="Gene3D" id="3.30.450.20">
    <property type="entry name" value="PAS domain"/>
    <property type="match status" value="1"/>
</dbReference>
<reference evidence="14 15" key="1">
    <citation type="submission" date="2022-01" db="EMBL/GenBank/DDBJ databases">
        <title>Desulfofustis limnae sp. nov., a novel mesophilic sulfate-reducing bacterium isolated from marsh soil.</title>
        <authorList>
            <person name="Watanabe M."/>
            <person name="Takahashi A."/>
            <person name="Kojima H."/>
            <person name="Fukui M."/>
        </authorList>
    </citation>
    <scope>NUCLEOTIDE SEQUENCE [LARGE SCALE GENOMIC DNA]</scope>
    <source>
        <strain evidence="14 15">PPLL</strain>
    </source>
</reference>
<dbReference type="SMART" id="SM00387">
    <property type="entry name" value="HATPase_c"/>
    <property type="match status" value="1"/>
</dbReference>
<keyword evidence="15" id="KW-1185">Reference proteome</keyword>
<evidence type="ECO:0000256" key="5">
    <source>
        <dbReference type="ARBA" id="ARBA00022741"/>
    </source>
</evidence>
<evidence type="ECO:0000259" key="10">
    <source>
        <dbReference type="PROSITE" id="PS50109"/>
    </source>
</evidence>
<dbReference type="CDD" id="cd00156">
    <property type="entry name" value="REC"/>
    <property type="match status" value="1"/>
</dbReference>
<dbReference type="SUPFAM" id="SSF52172">
    <property type="entry name" value="CheY-like"/>
    <property type="match status" value="1"/>
</dbReference>
<dbReference type="InterPro" id="IPR005467">
    <property type="entry name" value="His_kinase_dom"/>
</dbReference>
<evidence type="ECO:0000256" key="6">
    <source>
        <dbReference type="ARBA" id="ARBA00022777"/>
    </source>
</evidence>
<dbReference type="NCBIfam" id="TIGR00229">
    <property type="entry name" value="sensory_box"/>
    <property type="match status" value="1"/>
</dbReference>
<evidence type="ECO:0000313" key="14">
    <source>
        <dbReference type="EMBL" id="BDD86221.1"/>
    </source>
</evidence>
<keyword evidence="4" id="KW-0808">Transferase</keyword>
<dbReference type="PRINTS" id="PR00344">
    <property type="entry name" value="BCTRLSENSOR"/>
</dbReference>
<name>A0ABN6M015_9BACT</name>
<dbReference type="InterPro" id="IPR003661">
    <property type="entry name" value="HisK_dim/P_dom"/>
</dbReference>
<dbReference type="PROSITE" id="PS50112">
    <property type="entry name" value="PAS"/>
    <property type="match status" value="1"/>
</dbReference>
<protein>
    <recommendedName>
        <fullName evidence="2">histidine kinase</fullName>
        <ecNumber evidence="2">2.7.13.3</ecNumber>
    </recommendedName>
</protein>
<feature type="domain" description="Histidine kinase" evidence="10">
    <location>
        <begin position="187"/>
        <end position="408"/>
    </location>
</feature>
<dbReference type="Pfam" id="PF00072">
    <property type="entry name" value="Response_reg"/>
    <property type="match status" value="1"/>
</dbReference>
<dbReference type="InterPro" id="IPR000700">
    <property type="entry name" value="PAS-assoc_C"/>
</dbReference>
<dbReference type="InterPro" id="IPR011006">
    <property type="entry name" value="CheY-like_superfamily"/>
</dbReference>
<dbReference type="Gene3D" id="1.10.287.130">
    <property type="match status" value="1"/>
</dbReference>
<dbReference type="Pfam" id="PF00512">
    <property type="entry name" value="HisKA"/>
    <property type="match status" value="1"/>
</dbReference>
<evidence type="ECO:0000259" key="11">
    <source>
        <dbReference type="PROSITE" id="PS50110"/>
    </source>
</evidence>
<feature type="domain" description="PAS" evidence="12">
    <location>
        <begin position="43"/>
        <end position="113"/>
    </location>
</feature>
<dbReference type="InterPro" id="IPR003594">
    <property type="entry name" value="HATPase_dom"/>
</dbReference>
<evidence type="ECO:0000259" key="12">
    <source>
        <dbReference type="PROSITE" id="PS50112"/>
    </source>
</evidence>
<dbReference type="SMART" id="SM00448">
    <property type="entry name" value="REC"/>
    <property type="match status" value="1"/>
</dbReference>
<dbReference type="PROSITE" id="PS50110">
    <property type="entry name" value="RESPONSE_REGULATORY"/>
    <property type="match status" value="1"/>
</dbReference>
<dbReference type="PROSITE" id="PS50109">
    <property type="entry name" value="HIS_KIN"/>
    <property type="match status" value="1"/>
</dbReference>
<dbReference type="Pfam" id="PF02518">
    <property type="entry name" value="HATPase_c"/>
    <property type="match status" value="1"/>
</dbReference>
<dbReference type="SMART" id="SM00388">
    <property type="entry name" value="HisKA"/>
    <property type="match status" value="1"/>
</dbReference>
<dbReference type="InterPro" id="IPR036097">
    <property type="entry name" value="HisK_dim/P_sf"/>
</dbReference>
<keyword evidence="8" id="KW-0902">Two-component regulatory system</keyword>
<dbReference type="Gene3D" id="3.40.50.2300">
    <property type="match status" value="1"/>
</dbReference>
<dbReference type="InterPro" id="IPR001789">
    <property type="entry name" value="Sig_transdc_resp-reg_receiver"/>
</dbReference>
<dbReference type="SUPFAM" id="SSF55874">
    <property type="entry name" value="ATPase domain of HSP90 chaperone/DNA topoisomerase II/histidine kinase"/>
    <property type="match status" value="1"/>
</dbReference>
<gene>
    <name evidence="14" type="ORF">DPPLL_05860</name>
</gene>
<dbReference type="CDD" id="cd00082">
    <property type="entry name" value="HisKA"/>
    <property type="match status" value="1"/>
</dbReference>
<dbReference type="SUPFAM" id="SSF55785">
    <property type="entry name" value="PYP-like sensor domain (PAS domain)"/>
    <property type="match status" value="1"/>
</dbReference>
<dbReference type="SUPFAM" id="SSF47384">
    <property type="entry name" value="Homodimeric domain of signal transducing histidine kinase"/>
    <property type="match status" value="1"/>
</dbReference>
<dbReference type="InterPro" id="IPR004358">
    <property type="entry name" value="Sig_transdc_His_kin-like_C"/>
</dbReference>
<dbReference type="InterPro" id="IPR013656">
    <property type="entry name" value="PAS_4"/>
</dbReference>
<accession>A0ABN6M015</accession>
<dbReference type="CDD" id="cd00130">
    <property type="entry name" value="PAS"/>
    <property type="match status" value="1"/>
</dbReference>
<proteinExistence type="predicted"/>
<evidence type="ECO:0000256" key="8">
    <source>
        <dbReference type="ARBA" id="ARBA00023012"/>
    </source>
</evidence>
<feature type="domain" description="PAC" evidence="13">
    <location>
        <begin position="113"/>
        <end position="167"/>
    </location>
</feature>
<organism evidence="14 15">
    <name type="scientific">Desulfofustis limnaeus</name>
    <dbReference type="NCBI Taxonomy" id="2740163"/>
    <lineage>
        <taxon>Bacteria</taxon>
        <taxon>Pseudomonadati</taxon>
        <taxon>Thermodesulfobacteriota</taxon>
        <taxon>Desulfobulbia</taxon>
        <taxon>Desulfobulbales</taxon>
        <taxon>Desulfocapsaceae</taxon>
        <taxon>Desulfofustis</taxon>
    </lineage>
</organism>
<dbReference type="InterPro" id="IPR036890">
    <property type="entry name" value="HATPase_C_sf"/>
</dbReference>
<evidence type="ECO:0000256" key="2">
    <source>
        <dbReference type="ARBA" id="ARBA00012438"/>
    </source>
</evidence>
<dbReference type="InterPro" id="IPR035965">
    <property type="entry name" value="PAS-like_dom_sf"/>
</dbReference>
<dbReference type="Proteomes" id="UP000830055">
    <property type="component" value="Chromosome"/>
</dbReference>
<evidence type="ECO:0000256" key="9">
    <source>
        <dbReference type="PROSITE-ProRule" id="PRU00169"/>
    </source>
</evidence>
<dbReference type="PANTHER" id="PTHR43065">
    <property type="entry name" value="SENSOR HISTIDINE KINASE"/>
    <property type="match status" value="1"/>
</dbReference>
<dbReference type="Gene3D" id="3.30.565.10">
    <property type="entry name" value="Histidine kinase-like ATPase, C-terminal domain"/>
    <property type="match status" value="1"/>
</dbReference>
<dbReference type="EC" id="2.7.13.3" evidence="2"/>
<evidence type="ECO:0000256" key="4">
    <source>
        <dbReference type="ARBA" id="ARBA00022679"/>
    </source>
</evidence>
<keyword evidence="5" id="KW-0547">Nucleotide-binding</keyword>
<feature type="modified residue" description="4-aspartylphosphate" evidence="9">
    <location>
        <position position="478"/>
    </location>
</feature>
<dbReference type="PROSITE" id="PS50113">
    <property type="entry name" value="PAC"/>
    <property type="match status" value="1"/>
</dbReference>
<dbReference type="EMBL" id="AP025516">
    <property type="protein sequence ID" value="BDD86221.1"/>
    <property type="molecule type" value="Genomic_DNA"/>
</dbReference>
<keyword evidence="3 9" id="KW-0597">Phosphoprotein</keyword>